<reference evidence="1 2" key="1">
    <citation type="journal article" date="2022" name="Plant J.">
        <title>Chromosome-level genome of Camellia lanceoleosa provides a valuable resource for understanding genome evolution and self-incompatibility.</title>
        <authorList>
            <person name="Gong W."/>
            <person name="Xiao S."/>
            <person name="Wang L."/>
            <person name="Liao Z."/>
            <person name="Chang Y."/>
            <person name="Mo W."/>
            <person name="Hu G."/>
            <person name="Li W."/>
            <person name="Zhao G."/>
            <person name="Zhu H."/>
            <person name="Hu X."/>
            <person name="Ji K."/>
            <person name="Xiang X."/>
            <person name="Song Q."/>
            <person name="Yuan D."/>
            <person name="Jin S."/>
            <person name="Zhang L."/>
        </authorList>
    </citation>
    <scope>NUCLEOTIDE SEQUENCE [LARGE SCALE GENOMIC DNA]</scope>
    <source>
        <strain evidence="1">SQ_2022a</strain>
    </source>
</reference>
<protein>
    <submittedName>
        <fullName evidence="1">Pleiotropic drug resistance protein 3</fullName>
    </submittedName>
</protein>
<dbReference type="EMBL" id="CM045768">
    <property type="protein sequence ID" value="KAI7983101.1"/>
    <property type="molecule type" value="Genomic_DNA"/>
</dbReference>
<proteinExistence type="predicted"/>
<keyword evidence="2" id="KW-1185">Reference proteome</keyword>
<sequence>MQKYEGYPSGSMVDFACDASGSPILAISSLAVHTKSHMNKDHAEDTKLIVQLSTSIPALDCGAALLKVDKLATGHNADDIAETNLLNILRAPGSRAIISNEKLSQIQGSKDSSSVANAEAKSIDSPNYTTKSHKIRVVLPFEPQTLVFQNVQYYVDTPTVSVELGKQLLWIFLLEEKLVALLKEILELEGFPRFRRRLLGFWVTEFVKEVLKIIELDEIKDCLVGMPSVTEQRKWLTISVELIANPSIIFMDEPTTRLDARAAAIVMRAVKNVAETGRILVLSMTWISSILLLFQILTWEPWKARA</sequence>
<name>A0ACC0F4V2_9ERIC</name>
<dbReference type="Proteomes" id="UP001060215">
    <property type="component" value="Chromosome 11"/>
</dbReference>
<evidence type="ECO:0000313" key="1">
    <source>
        <dbReference type="EMBL" id="KAI7983101.1"/>
    </source>
</evidence>
<evidence type="ECO:0000313" key="2">
    <source>
        <dbReference type="Proteomes" id="UP001060215"/>
    </source>
</evidence>
<gene>
    <name evidence="1" type="ORF">LOK49_LG15G01691</name>
</gene>
<accession>A0ACC0F4V2</accession>
<organism evidence="1 2">
    <name type="scientific">Camellia lanceoleosa</name>
    <dbReference type="NCBI Taxonomy" id="1840588"/>
    <lineage>
        <taxon>Eukaryota</taxon>
        <taxon>Viridiplantae</taxon>
        <taxon>Streptophyta</taxon>
        <taxon>Embryophyta</taxon>
        <taxon>Tracheophyta</taxon>
        <taxon>Spermatophyta</taxon>
        <taxon>Magnoliopsida</taxon>
        <taxon>eudicotyledons</taxon>
        <taxon>Gunneridae</taxon>
        <taxon>Pentapetalae</taxon>
        <taxon>asterids</taxon>
        <taxon>Ericales</taxon>
        <taxon>Theaceae</taxon>
        <taxon>Camellia</taxon>
    </lineage>
</organism>
<comment type="caution">
    <text evidence="1">The sequence shown here is derived from an EMBL/GenBank/DDBJ whole genome shotgun (WGS) entry which is preliminary data.</text>
</comment>